<evidence type="ECO:0000313" key="4">
    <source>
        <dbReference type="EMBL" id="KAJ03888.1"/>
    </source>
</evidence>
<dbReference type="Proteomes" id="UP000027337">
    <property type="component" value="Unassembled WGS sequence"/>
</dbReference>
<evidence type="ECO:0000313" key="6">
    <source>
        <dbReference type="Proteomes" id="UP000027337"/>
    </source>
</evidence>
<dbReference type="STRING" id="83219.PM02_06110"/>
<dbReference type="PROSITE" id="PS50894">
    <property type="entry name" value="HPT"/>
    <property type="match status" value="1"/>
</dbReference>
<dbReference type="SUPFAM" id="SSF47226">
    <property type="entry name" value="Histidine-containing phosphotransfer domain, HPT domain"/>
    <property type="match status" value="1"/>
</dbReference>
<dbReference type="RefSeq" id="WP_025047413.1">
    <property type="nucleotide sequence ID" value="NZ_CANMAK010000007.1"/>
</dbReference>
<dbReference type="EMBL" id="QBKU01000001">
    <property type="protein sequence ID" value="PTX75887.1"/>
    <property type="molecule type" value="Genomic_DNA"/>
</dbReference>
<comment type="caution">
    <text evidence="4">The sequence shown here is derived from an EMBL/GenBank/DDBJ whole genome shotgun (WGS) entry which is preliminary data.</text>
</comment>
<dbReference type="OrthoDB" id="7867809at2"/>
<gene>
    <name evidence="5" type="ORF">C8N31_101548</name>
    <name evidence="4" type="ORF">PM02_06110</name>
</gene>
<dbReference type="eggNOG" id="COG2198">
    <property type="taxonomic scope" value="Bacteria"/>
</dbReference>
<reference evidence="4 6" key="1">
    <citation type="journal article" date="2014" name="Genome Announc.">
        <title>Draft Genome Sequences of Two Isolates of the Roseobacter Group, Sulfitobacter sp. Strains 3SOLIMAR09 and 1FIGIMAR09, from Harbors of Mallorca Island (Mediterranean Sea).</title>
        <authorList>
            <person name="Mas-Llado M."/>
            <person name="Pina-Villalonga J.M."/>
            <person name="Brunet-Galmes I."/>
            <person name="Nogales B."/>
            <person name="Bosch R."/>
        </authorList>
    </citation>
    <scope>NUCLEOTIDE SEQUENCE [LARGE SCALE GENOMIC DNA]</scope>
    <source>
        <strain evidence="4 6">1FIGIMAR09</strain>
    </source>
</reference>
<dbReference type="GO" id="GO:0000160">
    <property type="term" value="P:phosphorelay signal transduction system"/>
    <property type="evidence" value="ECO:0007669"/>
    <property type="project" value="UniProtKB-KW"/>
</dbReference>
<keyword evidence="6" id="KW-1185">Reference proteome</keyword>
<keyword evidence="1" id="KW-0902">Two-component regulatory system</keyword>
<feature type="domain" description="HPt" evidence="3">
    <location>
        <begin position="11"/>
        <end position="114"/>
    </location>
</feature>
<dbReference type="AlphaFoldDB" id="A0A061SVM8"/>
<dbReference type="GO" id="GO:0004672">
    <property type="term" value="F:protein kinase activity"/>
    <property type="evidence" value="ECO:0007669"/>
    <property type="project" value="UniProtKB-ARBA"/>
</dbReference>
<evidence type="ECO:0000259" key="3">
    <source>
        <dbReference type="PROSITE" id="PS50894"/>
    </source>
</evidence>
<reference evidence="5 7" key="2">
    <citation type="submission" date="2018-04" db="EMBL/GenBank/DDBJ databases">
        <title>Genomic Encyclopedia of Archaeal and Bacterial Type Strains, Phase II (KMG-II): from individual species to whole genera.</title>
        <authorList>
            <person name="Goeker M."/>
        </authorList>
    </citation>
    <scope>NUCLEOTIDE SEQUENCE [LARGE SCALE GENOMIC DNA]</scope>
    <source>
        <strain evidence="5 7">DSM 12244</strain>
    </source>
</reference>
<evidence type="ECO:0000256" key="1">
    <source>
        <dbReference type="ARBA" id="ARBA00023012"/>
    </source>
</evidence>
<protein>
    <submittedName>
        <fullName evidence="5">Hpt domain-containing protein</fullName>
    </submittedName>
    <submittedName>
        <fullName evidence="4">Nickel transporter</fullName>
    </submittedName>
</protein>
<keyword evidence="2" id="KW-0597">Phosphoprotein</keyword>
<accession>A0A061SVM8</accession>
<dbReference type="Gene3D" id="1.20.120.160">
    <property type="entry name" value="HPT domain"/>
    <property type="match status" value="1"/>
</dbReference>
<dbReference type="InterPro" id="IPR008207">
    <property type="entry name" value="Sig_transdc_His_kin_Hpt_dom"/>
</dbReference>
<sequence length="114" mass="12540">MLDWNRISSLRDEVGPDDFGEVVDLFLEEADSVTLTLAAQPSDQNLEEALHFLKGSALTLGFRDLSDLCQISETLASKGRSDEIDLNPILTSYEVSKSRFLSDLPGAFDSQTSL</sequence>
<dbReference type="CDD" id="cd00088">
    <property type="entry name" value="HPT"/>
    <property type="match status" value="1"/>
</dbReference>
<evidence type="ECO:0000313" key="7">
    <source>
        <dbReference type="Proteomes" id="UP000244092"/>
    </source>
</evidence>
<dbReference type="Pfam" id="PF01627">
    <property type="entry name" value="Hpt"/>
    <property type="match status" value="1"/>
</dbReference>
<evidence type="ECO:0000313" key="5">
    <source>
        <dbReference type="EMBL" id="PTX75887.1"/>
    </source>
</evidence>
<dbReference type="Proteomes" id="UP000244092">
    <property type="component" value="Unassembled WGS sequence"/>
</dbReference>
<proteinExistence type="predicted"/>
<dbReference type="InterPro" id="IPR036641">
    <property type="entry name" value="HPT_dom_sf"/>
</dbReference>
<organism evidence="4 6">
    <name type="scientific">Sulfitobacter mediterraneus</name>
    <dbReference type="NCBI Taxonomy" id="83219"/>
    <lineage>
        <taxon>Bacteria</taxon>
        <taxon>Pseudomonadati</taxon>
        <taxon>Pseudomonadota</taxon>
        <taxon>Alphaproteobacteria</taxon>
        <taxon>Rhodobacterales</taxon>
        <taxon>Roseobacteraceae</taxon>
        <taxon>Sulfitobacter</taxon>
    </lineage>
</organism>
<evidence type="ECO:0000256" key="2">
    <source>
        <dbReference type="PROSITE-ProRule" id="PRU00110"/>
    </source>
</evidence>
<name>A0A061SVM8_9RHOB</name>
<dbReference type="EMBL" id="JEMU01000004">
    <property type="protein sequence ID" value="KAJ03888.1"/>
    <property type="molecule type" value="Genomic_DNA"/>
</dbReference>
<feature type="modified residue" description="Phosphohistidine" evidence="2">
    <location>
        <position position="51"/>
    </location>
</feature>